<protein>
    <submittedName>
        <fullName evidence="2">Gcn5-related n-acetyltransferase</fullName>
    </submittedName>
</protein>
<gene>
    <name evidence="2" type="ORF">CMQ_7192</name>
</gene>
<dbReference type="InterPro" id="IPR052523">
    <property type="entry name" value="Trichothecene_AcTrans"/>
</dbReference>
<dbReference type="EMBL" id="GL629801">
    <property type="protein sequence ID" value="EFX00190.1"/>
    <property type="molecule type" value="Genomic_DNA"/>
</dbReference>
<evidence type="ECO:0000259" key="1">
    <source>
        <dbReference type="PROSITE" id="PS51186"/>
    </source>
</evidence>
<dbReference type="AlphaFoldDB" id="F0XPK0"/>
<dbReference type="HOGENOM" id="CLU_060131_6_5_1"/>
<dbReference type="PANTHER" id="PTHR42791">
    <property type="entry name" value="GNAT FAMILY ACETYLTRANSFERASE"/>
    <property type="match status" value="1"/>
</dbReference>
<dbReference type="Proteomes" id="UP000007796">
    <property type="component" value="Unassembled WGS sequence"/>
</dbReference>
<dbReference type="RefSeq" id="XP_014169672.1">
    <property type="nucleotide sequence ID" value="XM_014314197.1"/>
</dbReference>
<proteinExistence type="predicted"/>
<name>F0XPK0_GROCL</name>
<reference evidence="2 3" key="1">
    <citation type="journal article" date="2011" name="Proc. Natl. Acad. Sci. U.S.A.">
        <title>Genome and transcriptome analyses of the mountain pine beetle-fungal symbiont Grosmannia clavigera, a lodgepole pine pathogen.</title>
        <authorList>
            <person name="DiGuistini S."/>
            <person name="Wang Y."/>
            <person name="Liao N.Y."/>
            <person name="Taylor G."/>
            <person name="Tanguay P."/>
            <person name="Feau N."/>
            <person name="Henrissat B."/>
            <person name="Chan S.K."/>
            <person name="Hesse-Orce U."/>
            <person name="Alamouti S.M."/>
            <person name="Tsui C.K.M."/>
            <person name="Docking R.T."/>
            <person name="Levasseur A."/>
            <person name="Haridas S."/>
            <person name="Robertson G."/>
            <person name="Birol I."/>
            <person name="Holt R.A."/>
            <person name="Marra M.A."/>
            <person name="Hamelin R.C."/>
            <person name="Hirst M."/>
            <person name="Jones S.J.M."/>
            <person name="Bohlmann J."/>
            <person name="Breuil C."/>
        </authorList>
    </citation>
    <scope>NUCLEOTIDE SEQUENCE [LARGE SCALE GENOMIC DNA]</scope>
    <source>
        <strain evidence="3">kw1407 / UAMH 11150</strain>
    </source>
</reference>
<feature type="domain" description="N-acetyltransferase" evidence="1">
    <location>
        <begin position="127"/>
        <end position="302"/>
    </location>
</feature>
<dbReference type="PANTHER" id="PTHR42791:SF17">
    <property type="entry name" value="ACETYLTRANSFERASE, GNAT FAMILY FAMILY (AFU_ORTHOLOGUE AFUA_8G05690)"/>
    <property type="match status" value="1"/>
</dbReference>
<keyword evidence="3" id="KW-1185">Reference proteome</keyword>
<dbReference type="eggNOG" id="ENOG502SC13">
    <property type="taxonomic scope" value="Eukaryota"/>
</dbReference>
<dbReference type="GeneID" id="25980709"/>
<organism evidence="3">
    <name type="scientific">Grosmannia clavigera (strain kw1407 / UAMH 11150)</name>
    <name type="common">Blue stain fungus</name>
    <name type="synonym">Graphiocladiella clavigera</name>
    <dbReference type="NCBI Taxonomy" id="655863"/>
    <lineage>
        <taxon>Eukaryota</taxon>
        <taxon>Fungi</taxon>
        <taxon>Dikarya</taxon>
        <taxon>Ascomycota</taxon>
        <taxon>Pezizomycotina</taxon>
        <taxon>Sordariomycetes</taxon>
        <taxon>Sordariomycetidae</taxon>
        <taxon>Ophiostomatales</taxon>
        <taxon>Ophiostomataceae</taxon>
        <taxon>Leptographium</taxon>
    </lineage>
</organism>
<dbReference type="GO" id="GO:0016747">
    <property type="term" value="F:acyltransferase activity, transferring groups other than amino-acyl groups"/>
    <property type="evidence" value="ECO:0007669"/>
    <property type="project" value="InterPro"/>
</dbReference>
<accession>F0XPK0</accession>
<dbReference type="OrthoDB" id="196847at2759"/>
<dbReference type="InterPro" id="IPR016181">
    <property type="entry name" value="Acyl_CoA_acyltransferase"/>
</dbReference>
<dbReference type="SUPFAM" id="SSF55729">
    <property type="entry name" value="Acyl-CoA N-acyltransferases (Nat)"/>
    <property type="match status" value="1"/>
</dbReference>
<keyword evidence="2" id="KW-0808">Transferase</keyword>
<dbReference type="InterPro" id="IPR000182">
    <property type="entry name" value="GNAT_dom"/>
</dbReference>
<sequence>MADVDYLDLQPTPVISHVSSAFAALFDPLSSAPQFSASAVHQQTRHSTPVFYTMTLRGQLRVRQAVAADIDAITQVYFAAFGPDPMSPAMYPPAGVPTADVVAKFAGSIFDEAAPGTGREVPVVVAEMLRDHKDEAEEEGYEIVAFGKYVVYHRERTEEEWTKPVVFTEEMLGQGADLDVFNGFIGGLHRKRAAVVRGAAHVYLNILAAAPDRQRLGAGSAILRWGAELADAAGLPLWLEASPTGYPLYLRHGFVPVDVLDYSLVAYGGTEEGNWGIDSVPGVAGPRLRGWYRTVVMKRELSKS</sequence>
<dbReference type="Gene3D" id="3.40.630.30">
    <property type="match status" value="1"/>
</dbReference>
<dbReference type="PROSITE" id="PS51186">
    <property type="entry name" value="GNAT"/>
    <property type="match status" value="1"/>
</dbReference>
<evidence type="ECO:0000313" key="3">
    <source>
        <dbReference type="Proteomes" id="UP000007796"/>
    </source>
</evidence>
<evidence type="ECO:0000313" key="2">
    <source>
        <dbReference type="EMBL" id="EFX00190.1"/>
    </source>
</evidence>
<dbReference type="InParanoid" id="F0XPK0"/>
<dbReference type="STRING" id="655863.F0XPK0"/>